<name>A0A1Y1WT83_9FUNG</name>
<evidence type="ECO:0000256" key="1">
    <source>
        <dbReference type="SAM" id="MobiDB-lite"/>
    </source>
</evidence>
<comment type="caution">
    <text evidence="2">The sequence shown here is derived from an EMBL/GenBank/DDBJ whole genome shotgun (WGS) entry which is preliminary data.</text>
</comment>
<dbReference type="AlphaFoldDB" id="A0A1Y1WT83"/>
<gene>
    <name evidence="2" type="ORF">K493DRAFT_363665</name>
</gene>
<dbReference type="Proteomes" id="UP000193498">
    <property type="component" value="Unassembled WGS sequence"/>
</dbReference>
<reference evidence="2 3" key="1">
    <citation type="submission" date="2016-07" db="EMBL/GenBank/DDBJ databases">
        <title>Pervasive Adenine N6-methylation of Active Genes in Fungi.</title>
        <authorList>
            <consortium name="DOE Joint Genome Institute"/>
            <person name="Mondo S.J."/>
            <person name="Dannebaum R.O."/>
            <person name="Kuo R.C."/>
            <person name="Labutti K."/>
            <person name="Haridas S."/>
            <person name="Kuo A."/>
            <person name="Salamov A."/>
            <person name="Ahrendt S.R."/>
            <person name="Lipzen A."/>
            <person name="Sullivan W."/>
            <person name="Andreopoulos W.B."/>
            <person name="Clum A."/>
            <person name="Lindquist E."/>
            <person name="Daum C."/>
            <person name="Ramamoorthy G.K."/>
            <person name="Gryganskyi A."/>
            <person name="Culley D."/>
            <person name="Magnuson J.K."/>
            <person name="James T.Y."/>
            <person name="O'Malley M.A."/>
            <person name="Stajich J.E."/>
            <person name="Spatafora J.W."/>
            <person name="Visel A."/>
            <person name="Grigoriev I.V."/>
        </authorList>
    </citation>
    <scope>NUCLEOTIDE SEQUENCE [LARGE SCALE GENOMIC DNA]</scope>
    <source>
        <strain evidence="2 3">CBS 931.73</strain>
    </source>
</reference>
<feature type="region of interest" description="Disordered" evidence="1">
    <location>
        <begin position="57"/>
        <end position="107"/>
    </location>
</feature>
<keyword evidence="3" id="KW-1185">Reference proteome</keyword>
<protein>
    <submittedName>
        <fullName evidence="2">Uncharacterized protein</fullName>
    </submittedName>
</protein>
<accession>A0A1Y1WT83</accession>
<proteinExistence type="predicted"/>
<evidence type="ECO:0000313" key="2">
    <source>
        <dbReference type="EMBL" id="ORX76605.1"/>
    </source>
</evidence>
<organism evidence="2 3">
    <name type="scientific">Basidiobolus meristosporus CBS 931.73</name>
    <dbReference type="NCBI Taxonomy" id="1314790"/>
    <lineage>
        <taxon>Eukaryota</taxon>
        <taxon>Fungi</taxon>
        <taxon>Fungi incertae sedis</taxon>
        <taxon>Zoopagomycota</taxon>
        <taxon>Entomophthoromycotina</taxon>
        <taxon>Basidiobolomycetes</taxon>
        <taxon>Basidiobolales</taxon>
        <taxon>Basidiobolaceae</taxon>
        <taxon>Basidiobolus</taxon>
    </lineage>
</organism>
<dbReference type="EMBL" id="MCFE01000931">
    <property type="protein sequence ID" value="ORX76605.1"/>
    <property type="molecule type" value="Genomic_DNA"/>
</dbReference>
<dbReference type="InParanoid" id="A0A1Y1WT83"/>
<evidence type="ECO:0000313" key="3">
    <source>
        <dbReference type="Proteomes" id="UP000193498"/>
    </source>
</evidence>
<sequence length="121" mass="13691">MDRFSVNEILRMTWGNLNPDEPVEYVRILMSIMRRSLRDLNLFTRLDLAVGRDPYRSDYEGLSTTTRDSPGKIFSASQRNPESGLKLTSPPTPLRTPDIPLGKGPFSPKQAVRLAAKNLRC</sequence>